<dbReference type="Pfam" id="PF14244">
    <property type="entry name" value="Retrotran_gag_3"/>
    <property type="match status" value="1"/>
</dbReference>
<reference evidence="3" key="1">
    <citation type="submission" date="2020-06" db="EMBL/GenBank/DDBJ databases">
        <authorList>
            <person name="Li T."/>
            <person name="Hu X."/>
            <person name="Zhang T."/>
            <person name="Song X."/>
            <person name="Zhang H."/>
            <person name="Dai N."/>
            <person name="Sheng W."/>
            <person name="Hou X."/>
            <person name="Wei L."/>
        </authorList>
    </citation>
    <scope>NUCLEOTIDE SEQUENCE</scope>
    <source>
        <strain evidence="3">G02</strain>
        <tissue evidence="3">Leaf</tissue>
    </source>
</reference>
<comment type="caution">
    <text evidence="3">The sequence shown here is derived from an EMBL/GenBank/DDBJ whole genome shotgun (WGS) entry which is preliminary data.</text>
</comment>
<protein>
    <recommendedName>
        <fullName evidence="4">Retrotransposon Copia-like N-terminal domain-containing protein</fullName>
    </recommendedName>
</protein>
<dbReference type="InterPro" id="IPR029472">
    <property type="entry name" value="Copia-like_N"/>
</dbReference>
<dbReference type="Pfam" id="PF22936">
    <property type="entry name" value="Pol_BBD"/>
    <property type="match status" value="1"/>
</dbReference>
<accession>A0AAW2UEV8</accession>
<reference evidence="3" key="2">
    <citation type="journal article" date="2024" name="Plant">
        <title>Genomic evolution and insights into agronomic trait innovations of Sesamum species.</title>
        <authorList>
            <person name="Miao H."/>
            <person name="Wang L."/>
            <person name="Qu L."/>
            <person name="Liu H."/>
            <person name="Sun Y."/>
            <person name="Le M."/>
            <person name="Wang Q."/>
            <person name="Wei S."/>
            <person name="Zheng Y."/>
            <person name="Lin W."/>
            <person name="Duan Y."/>
            <person name="Cao H."/>
            <person name="Xiong S."/>
            <person name="Wang X."/>
            <person name="Wei L."/>
            <person name="Li C."/>
            <person name="Ma Q."/>
            <person name="Ju M."/>
            <person name="Zhao R."/>
            <person name="Li G."/>
            <person name="Mu C."/>
            <person name="Tian Q."/>
            <person name="Mei H."/>
            <person name="Zhang T."/>
            <person name="Gao T."/>
            <person name="Zhang H."/>
        </authorList>
    </citation>
    <scope>NUCLEOTIDE SEQUENCE</scope>
    <source>
        <strain evidence="3">G02</strain>
    </source>
</reference>
<feature type="domain" description="Retrotransposon Copia-like N-terminal" evidence="1">
    <location>
        <begin position="23"/>
        <end position="65"/>
    </location>
</feature>
<evidence type="ECO:0000259" key="1">
    <source>
        <dbReference type="Pfam" id="PF14244"/>
    </source>
</evidence>
<dbReference type="EMBL" id="JACGWJ010000006">
    <property type="protein sequence ID" value="KAL0414436.1"/>
    <property type="molecule type" value="Genomic_DNA"/>
</dbReference>
<dbReference type="PANTHER" id="PTHR37610:SF40">
    <property type="entry name" value="OS01G0909600 PROTEIN"/>
    <property type="match status" value="1"/>
</dbReference>
<evidence type="ECO:0008006" key="4">
    <source>
        <dbReference type="Google" id="ProtNLM"/>
    </source>
</evidence>
<feature type="domain" description="Retrovirus-related Pol polyprotein from transposon TNT 1-94-like beta-barrel" evidence="2">
    <location>
        <begin position="376"/>
        <end position="425"/>
    </location>
</feature>
<dbReference type="PANTHER" id="PTHR37610">
    <property type="entry name" value="CCHC-TYPE DOMAIN-CONTAINING PROTEIN"/>
    <property type="match status" value="1"/>
</dbReference>
<evidence type="ECO:0000259" key="2">
    <source>
        <dbReference type="Pfam" id="PF22936"/>
    </source>
</evidence>
<name>A0AAW2UEV8_SESRA</name>
<organism evidence="3">
    <name type="scientific">Sesamum radiatum</name>
    <name type="common">Black benniseed</name>
    <dbReference type="NCBI Taxonomy" id="300843"/>
    <lineage>
        <taxon>Eukaryota</taxon>
        <taxon>Viridiplantae</taxon>
        <taxon>Streptophyta</taxon>
        <taxon>Embryophyta</taxon>
        <taxon>Tracheophyta</taxon>
        <taxon>Spermatophyta</taxon>
        <taxon>Magnoliopsida</taxon>
        <taxon>eudicotyledons</taxon>
        <taxon>Gunneridae</taxon>
        <taxon>Pentapetalae</taxon>
        <taxon>asterids</taxon>
        <taxon>lamiids</taxon>
        <taxon>Lamiales</taxon>
        <taxon>Pedaliaceae</taxon>
        <taxon>Sesamum</taxon>
    </lineage>
</organism>
<gene>
    <name evidence="3" type="ORF">Sradi_1645300</name>
</gene>
<sequence>MASSSSTTPEVSGGGSGIEIINHPGMVMISAPLNGNNWLSWSRSMRIALEGRDKLGYIDGSCVKPVEGSADLRQWRITDSMIRTWILHTISKDIVNAYLYAASARSLWLELEARYGECDGPLLYKIQREINSMSQGNQNVTAYYTNLKQLWDELVCLMPPAMCTCGKCTCDSNKTKIEQTEASQLIQFLTGLNDSYDNIRNQILVLDPLPHVNKAYSMVLRVERQRQVNMSIADLGDNSAFYSMDHEQKGNQGGFRYMKKKGNNDKKNAFCEVCNKTGHNKDTCFKVHGVPDWYKDLVEQRKKSGIGTRGYTANEARVADKPVMAGANLVADLMEALKIVQGKMPQDPVKVHYAQIDEMAGIVSQHTTANIYLNSWIVDTGASNHMCGDITLFQSLTPLNPSITIHLPNDSKLDATKCGNIKLSPHLTLTNDLRNKFVLAVGKRIGKLYFLTDESFPSNQPLQSSGNILACNSDASQLYDL</sequence>
<dbReference type="AlphaFoldDB" id="A0AAW2UEV8"/>
<proteinExistence type="predicted"/>
<evidence type="ECO:0000313" key="3">
    <source>
        <dbReference type="EMBL" id="KAL0414436.1"/>
    </source>
</evidence>
<dbReference type="InterPro" id="IPR054722">
    <property type="entry name" value="PolX-like_BBD"/>
</dbReference>